<name>A0A939EB24_9HYPH</name>
<dbReference type="Gene3D" id="3.40.190.10">
    <property type="entry name" value="Periplasmic binding protein-like II"/>
    <property type="match status" value="2"/>
</dbReference>
<dbReference type="SMART" id="SM00062">
    <property type="entry name" value="PBPb"/>
    <property type="match status" value="1"/>
</dbReference>
<reference evidence="3" key="1">
    <citation type="submission" date="2020-12" db="EMBL/GenBank/DDBJ databases">
        <title>Oil enriched cultivation method for isolating marine PHA-producing bacteria.</title>
        <authorList>
            <person name="Zheng W."/>
            <person name="Yu S."/>
            <person name="Huang Y."/>
        </authorList>
    </citation>
    <scope>NUCLEOTIDE SEQUENCE</scope>
    <source>
        <strain evidence="3">SY-2-12</strain>
    </source>
</reference>
<evidence type="ECO:0000313" key="4">
    <source>
        <dbReference type="Proteomes" id="UP000664096"/>
    </source>
</evidence>
<dbReference type="Pfam" id="PF00497">
    <property type="entry name" value="SBP_bac_3"/>
    <property type="match status" value="1"/>
</dbReference>
<dbReference type="InterPro" id="IPR001638">
    <property type="entry name" value="Solute-binding_3/MltF_N"/>
</dbReference>
<feature type="domain" description="Solute-binding protein family 3/N-terminal" evidence="2">
    <location>
        <begin position="3"/>
        <end position="216"/>
    </location>
</feature>
<evidence type="ECO:0000259" key="2">
    <source>
        <dbReference type="SMART" id="SM00062"/>
    </source>
</evidence>
<gene>
    <name evidence="3" type="ORF">JF539_06170</name>
</gene>
<protein>
    <submittedName>
        <fullName evidence="3">Transporter substrate-binding domain-containing protein</fullName>
    </submittedName>
</protein>
<comment type="caution">
    <text evidence="3">The sequence shown here is derived from an EMBL/GenBank/DDBJ whole genome shotgun (WGS) entry which is preliminary data.</text>
</comment>
<organism evidence="3 4">
    <name type="scientific">Roseibium aggregatum</name>
    <dbReference type="NCBI Taxonomy" id="187304"/>
    <lineage>
        <taxon>Bacteria</taxon>
        <taxon>Pseudomonadati</taxon>
        <taxon>Pseudomonadota</taxon>
        <taxon>Alphaproteobacteria</taxon>
        <taxon>Hyphomicrobiales</taxon>
        <taxon>Stappiaceae</taxon>
        <taxon>Roseibium</taxon>
    </lineage>
</organism>
<dbReference type="AlphaFoldDB" id="A0A939EB24"/>
<dbReference type="SUPFAM" id="SSF53850">
    <property type="entry name" value="Periplasmic binding protein-like II"/>
    <property type="match status" value="1"/>
</dbReference>
<dbReference type="PANTHER" id="PTHR35936">
    <property type="entry name" value="MEMBRANE-BOUND LYTIC MUREIN TRANSGLYCOSYLASE F"/>
    <property type="match status" value="1"/>
</dbReference>
<keyword evidence="1" id="KW-0732">Signal</keyword>
<evidence type="ECO:0000313" key="3">
    <source>
        <dbReference type="EMBL" id="MBN9669917.1"/>
    </source>
</evidence>
<proteinExistence type="predicted"/>
<evidence type="ECO:0000256" key="1">
    <source>
        <dbReference type="ARBA" id="ARBA00022729"/>
    </source>
</evidence>
<dbReference type="EMBL" id="JAEKJZ010000001">
    <property type="protein sequence ID" value="MBN9669917.1"/>
    <property type="molecule type" value="Genomic_DNA"/>
</dbReference>
<sequence>MRADETGRLEGVLPDLGKRIFKAFDISVEVGPAFPWKRLFVMMDNGQLDVIAGAFHTEERKEKYGFSLPVMTEEIAVFIPRAMTAKPGSLTDLAGLNGIKPFGASYGAEFDRLAAEFLSIEAPPFDDFETYMGLLIDGKADYLVMPRRYGQETIEAMDAQDHVEALSWPAAVNTLHFMFSRASPCIQLLDDFNETLDQLISAGQAESLLEAYTVKKLAR</sequence>
<dbReference type="Proteomes" id="UP000664096">
    <property type="component" value="Unassembled WGS sequence"/>
</dbReference>
<accession>A0A939EB24</accession>
<dbReference type="PANTHER" id="PTHR35936:SF35">
    <property type="entry name" value="L-CYSTINE-BINDING PROTEIN TCYJ"/>
    <property type="match status" value="1"/>
</dbReference>